<comment type="caution">
    <text evidence="1">The sequence shown here is derived from an EMBL/GenBank/DDBJ whole genome shotgun (WGS) entry which is preliminary data.</text>
</comment>
<organism evidence="1 2">
    <name type="scientific">Bradyrhizobium zhengyangense</name>
    <dbReference type="NCBI Taxonomy" id="2911009"/>
    <lineage>
        <taxon>Bacteria</taxon>
        <taxon>Pseudomonadati</taxon>
        <taxon>Pseudomonadota</taxon>
        <taxon>Alphaproteobacteria</taxon>
        <taxon>Hyphomicrobiales</taxon>
        <taxon>Nitrobacteraceae</taxon>
        <taxon>Bradyrhizobium</taxon>
    </lineage>
</organism>
<reference evidence="1" key="1">
    <citation type="submission" date="2022-01" db="EMBL/GenBank/DDBJ databases">
        <title>Genome sequnece data of strain Bradyrhizobium sp. nov.</title>
        <authorList>
            <person name="Zhang J."/>
        </authorList>
    </citation>
    <scope>NUCLEOTIDE SEQUENCE</scope>
    <source>
        <strain evidence="1">WYCCWR 12774</strain>
    </source>
</reference>
<evidence type="ECO:0000313" key="2">
    <source>
        <dbReference type="Proteomes" id="UP001139012"/>
    </source>
</evidence>
<gene>
    <name evidence="1" type="ORF">L6637_03240</name>
</gene>
<name>A0ABS9LG08_9BRAD</name>
<evidence type="ECO:0000313" key="1">
    <source>
        <dbReference type="EMBL" id="MCG2665947.1"/>
    </source>
</evidence>
<evidence type="ECO:0008006" key="3">
    <source>
        <dbReference type="Google" id="ProtNLM"/>
    </source>
</evidence>
<proteinExistence type="predicted"/>
<dbReference type="EMBL" id="JAKLUA010000001">
    <property type="protein sequence ID" value="MCG2665947.1"/>
    <property type="molecule type" value="Genomic_DNA"/>
</dbReference>
<accession>A0ABS9LG08</accession>
<dbReference type="Proteomes" id="UP001139012">
    <property type="component" value="Unassembled WGS sequence"/>
</dbReference>
<sequence>MDKWRNGQLDEKLAKLMDGEWQTAAQIQRLAGGDAMEIGKSLDRLCDKGRVEREMTEIATGGRRKAGGARFHRIRYRRIEQK</sequence>
<keyword evidence="2" id="KW-1185">Reference proteome</keyword>
<protein>
    <recommendedName>
        <fullName evidence="3">Transcriptional regulator</fullName>
    </recommendedName>
</protein>
<dbReference type="RefSeq" id="WP_237869153.1">
    <property type="nucleotide sequence ID" value="NZ_JAKLUA010000001.1"/>
</dbReference>